<dbReference type="InterPro" id="IPR052017">
    <property type="entry name" value="TSUP"/>
</dbReference>
<dbReference type="InterPro" id="IPR002781">
    <property type="entry name" value="TM_pro_TauE-like"/>
</dbReference>
<comment type="subcellular location">
    <subcellularLocation>
        <location evidence="1 8">Cell membrane</location>
        <topology evidence="1 8">Multi-pass membrane protein</topology>
    </subcellularLocation>
</comment>
<feature type="transmembrane region" description="Helical" evidence="8">
    <location>
        <begin position="105"/>
        <end position="121"/>
    </location>
</feature>
<feature type="transmembrane region" description="Helical" evidence="8">
    <location>
        <begin position="81"/>
        <end position="99"/>
    </location>
</feature>
<name>A0A1Y5S157_9RHOB</name>
<dbReference type="PANTHER" id="PTHR30269">
    <property type="entry name" value="TRANSMEMBRANE PROTEIN YFCA"/>
    <property type="match status" value="1"/>
</dbReference>
<reference evidence="9 10" key="1">
    <citation type="submission" date="2017-03" db="EMBL/GenBank/DDBJ databases">
        <authorList>
            <person name="Afonso C.L."/>
            <person name="Miller P.J."/>
            <person name="Scott M.A."/>
            <person name="Spackman E."/>
            <person name="Goraichik I."/>
            <person name="Dimitrov K.M."/>
            <person name="Suarez D.L."/>
            <person name="Swayne D.E."/>
        </authorList>
    </citation>
    <scope>NUCLEOTIDE SEQUENCE [LARGE SCALE GENOMIC DNA]</scope>
    <source>
        <strain evidence="9 10">CECT 7680</strain>
    </source>
</reference>
<keyword evidence="7 8" id="KW-0472">Membrane</keyword>
<evidence type="ECO:0000256" key="7">
    <source>
        <dbReference type="ARBA" id="ARBA00023136"/>
    </source>
</evidence>
<dbReference type="EMBL" id="FWFQ01000007">
    <property type="protein sequence ID" value="SLN28870.1"/>
    <property type="molecule type" value="Genomic_DNA"/>
</dbReference>
<evidence type="ECO:0000256" key="6">
    <source>
        <dbReference type="ARBA" id="ARBA00022989"/>
    </source>
</evidence>
<sequence length="253" mass="26601">MFEVSAEILILLLGAAFFAGFLDSIAGGGGLIALPALMLAGAPPVTALATNKLQGMFGTATAAWAYAAGGHVSLRRQALPAAIAFTASMIGALVVSWIPTQWIRYTLPFLMIAIALYFALKKGLDDTDRHERLSPMVFSLTMVPLLAFYDGVLGPGTGSFFMLAFVTLGGAGVLKATARTKLLNFASNAGAIFVFAFVATPWWATGLAMGGAQIAGARVGSRLAQKKGARLIKPLLVLSSSALALRLMWDWFQ</sequence>
<evidence type="ECO:0000256" key="2">
    <source>
        <dbReference type="ARBA" id="ARBA00009142"/>
    </source>
</evidence>
<dbReference type="RefSeq" id="WP_085867872.1">
    <property type="nucleotide sequence ID" value="NZ_FWFQ01000007.1"/>
</dbReference>
<proteinExistence type="inferred from homology"/>
<keyword evidence="3" id="KW-0813">Transport</keyword>
<feature type="transmembrane region" description="Helical" evidence="8">
    <location>
        <begin position="56"/>
        <end position="74"/>
    </location>
</feature>
<gene>
    <name evidence="9" type="ORF">PSA7680_01318</name>
</gene>
<dbReference type="GO" id="GO:0005886">
    <property type="term" value="C:plasma membrane"/>
    <property type="evidence" value="ECO:0007669"/>
    <property type="project" value="UniProtKB-SubCell"/>
</dbReference>
<feature type="transmembrane region" description="Helical" evidence="8">
    <location>
        <begin position="133"/>
        <end position="152"/>
    </location>
</feature>
<accession>A0A1Y5S157</accession>
<keyword evidence="5 8" id="KW-0812">Transmembrane</keyword>
<keyword evidence="6 8" id="KW-1133">Transmembrane helix</keyword>
<dbReference type="PANTHER" id="PTHR30269:SF0">
    <property type="entry name" value="MEMBRANE TRANSPORTER PROTEIN YFCA-RELATED"/>
    <property type="match status" value="1"/>
</dbReference>
<keyword evidence="4 8" id="KW-1003">Cell membrane</keyword>
<feature type="transmembrane region" description="Helical" evidence="8">
    <location>
        <begin position="185"/>
        <end position="204"/>
    </location>
</feature>
<dbReference type="Pfam" id="PF01925">
    <property type="entry name" value="TauE"/>
    <property type="match status" value="1"/>
</dbReference>
<dbReference type="OrthoDB" id="554695at2"/>
<evidence type="ECO:0000256" key="4">
    <source>
        <dbReference type="ARBA" id="ARBA00022475"/>
    </source>
</evidence>
<feature type="transmembrane region" description="Helical" evidence="8">
    <location>
        <begin position="158"/>
        <end position="178"/>
    </location>
</feature>
<evidence type="ECO:0000256" key="5">
    <source>
        <dbReference type="ARBA" id="ARBA00022692"/>
    </source>
</evidence>
<comment type="similarity">
    <text evidence="2 8">Belongs to the 4-toluene sulfonate uptake permease (TSUP) (TC 2.A.102) family.</text>
</comment>
<dbReference type="AlphaFoldDB" id="A0A1Y5S157"/>
<evidence type="ECO:0000256" key="3">
    <source>
        <dbReference type="ARBA" id="ARBA00022448"/>
    </source>
</evidence>
<evidence type="ECO:0000313" key="9">
    <source>
        <dbReference type="EMBL" id="SLN28870.1"/>
    </source>
</evidence>
<evidence type="ECO:0000256" key="1">
    <source>
        <dbReference type="ARBA" id="ARBA00004651"/>
    </source>
</evidence>
<evidence type="ECO:0000256" key="8">
    <source>
        <dbReference type="RuleBase" id="RU363041"/>
    </source>
</evidence>
<evidence type="ECO:0000313" key="10">
    <source>
        <dbReference type="Proteomes" id="UP000193409"/>
    </source>
</evidence>
<keyword evidence="10" id="KW-1185">Reference proteome</keyword>
<organism evidence="9 10">
    <name type="scientific">Pseudoruegeria aquimaris</name>
    <dbReference type="NCBI Taxonomy" id="393663"/>
    <lineage>
        <taxon>Bacteria</taxon>
        <taxon>Pseudomonadati</taxon>
        <taxon>Pseudomonadota</taxon>
        <taxon>Alphaproteobacteria</taxon>
        <taxon>Rhodobacterales</taxon>
        <taxon>Roseobacteraceae</taxon>
        <taxon>Pseudoruegeria</taxon>
    </lineage>
</organism>
<protein>
    <recommendedName>
        <fullName evidence="8">Probable membrane transporter protein</fullName>
    </recommendedName>
</protein>
<dbReference type="Proteomes" id="UP000193409">
    <property type="component" value="Unassembled WGS sequence"/>
</dbReference>